<dbReference type="CDD" id="cd00200">
    <property type="entry name" value="WD40"/>
    <property type="match status" value="1"/>
</dbReference>
<dbReference type="PROSITE" id="PS00678">
    <property type="entry name" value="WD_REPEATS_1"/>
    <property type="match status" value="3"/>
</dbReference>
<dbReference type="InterPro" id="IPR019775">
    <property type="entry name" value="WD40_repeat_CS"/>
</dbReference>
<dbReference type="InterPro" id="IPR015943">
    <property type="entry name" value="WD40/YVTN_repeat-like_dom_sf"/>
</dbReference>
<sequence length="295" mass="31406">LKGHIGSVNTAIFDATGDYVISGGQDKRIHLSNAGTGRLVQSYNGHGWAVQGVAISKNSSQMASCGGDRMVFVWDINTAQISRKLSGHKQRVDCVAVNSDGSIVASGSFDKSVCIWDLRAAPRTPLQVLDESRDGISSMVITASELISGSIDGSVRTYDMRMGRMLEDALGSPVVSVSVANAQSQILCVGCMDSTVQLLDQKNGGKVVATFSGHKCTEYRVQCDANEITVASGSEDGFVYLWNTKTTEEIEQPRTRLAGHSGIVNSVMLHPRSCTDPVKQTSMVTAGSDGAVVIW</sequence>
<dbReference type="InterPro" id="IPR001680">
    <property type="entry name" value="WD40_rpt"/>
</dbReference>
<evidence type="ECO:0000256" key="2">
    <source>
        <dbReference type="ARBA" id="ARBA00022490"/>
    </source>
</evidence>
<protein>
    <submittedName>
        <fullName evidence="7">WD40 repeat-like protein</fullName>
    </submittedName>
</protein>
<evidence type="ECO:0000256" key="1">
    <source>
        <dbReference type="ARBA" id="ARBA00004496"/>
    </source>
</evidence>
<dbReference type="PANTHER" id="PTHR22842:SF3">
    <property type="entry name" value="WD REPEAT DOMAIN-CONTAINING PROTEIN 83"/>
    <property type="match status" value="1"/>
</dbReference>
<dbReference type="PRINTS" id="PR00320">
    <property type="entry name" value="GPROTEINBRPT"/>
</dbReference>
<dbReference type="PROSITE" id="PS50294">
    <property type="entry name" value="WD_REPEATS_REGION"/>
    <property type="match status" value="3"/>
</dbReference>
<feature type="repeat" description="WD" evidence="6">
    <location>
        <begin position="257"/>
        <end position="295"/>
    </location>
</feature>
<evidence type="ECO:0000313" key="7">
    <source>
        <dbReference type="EMBL" id="PIA17423.1"/>
    </source>
</evidence>
<dbReference type="InterPro" id="IPR036322">
    <property type="entry name" value="WD40_repeat_dom_sf"/>
</dbReference>
<dbReference type="Gene3D" id="2.130.10.10">
    <property type="entry name" value="YVTN repeat-like/Quinoprotein amine dehydrogenase"/>
    <property type="match status" value="2"/>
</dbReference>
<keyword evidence="4" id="KW-0677">Repeat</keyword>
<keyword evidence="2" id="KW-0963">Cytoplasm</keyword>
<dbReference type="Pfam" id="PF00400">
    <property type="entry name" value="WD40"/>
    <property type="match status" value="5"/>
</dbReference>
<dbReference type="GO" id="GO:0005737">
    <property type="term" value="C:cytoplasm"/>
    <property type="evidence" value="ECO:0007669"/>
    <property type="project" value="UniProtKB-SubCell"/>
</dbReference>
<name>A0A2G5BEJ6_COERN</name>
<dbReference type="InterPro" id="IPR020472">
    <property type="entry name" value="WD40_PAC1"/>
</dbReference>
<dbReference type="OrthoDB" id="1068471at2759"/>
<dbReference type="AlphaFoldDB" id="A0A2G5BEJ6"/>
<gene>
    <name evidence="7" type="ORF">COEREDRAFT_30867</name>
</gene>
<reference evidence="7 8" key="1">
    <citation type="journal article" date="2015" name="Genome Biol. Evol.">
        <title>Phylogenomic analyses indicate that early fungi evolved digesting cell walls of algal ancestors of land plants.</title>
        <authorList>
            <person name="Chang Y."/>
            <person name="Wang S."/>
            <person name="Sekimoto S."/>
            <person name="Aerts A.L."/>
            <person name="Choi C."/>
            <person name="Clum A."/>
            <person name="LaButti K.M."/>
            <person name="Lindquist E.A."/>
            <person name="Yee Ngan C."/>
            <person name="Ohm R.A."/>
            <person name="Salamov A.A."/>
            <person name="Grigoriev I.V."/>
            <person name="Spatafora J.W."/>
            <person name="Berbee M.L."/>
        </authorList>
    </citation>
    <scope>NUCLEOTIDE SEQUENCE [LARGE SCALE GENOMIC DNA]</scope>
    <source>
        <strain evidence="7 8">NRRL 1564</strain>
    </source>
</reference>
<comment type="similarity">
    <text evidence="5">Belongs to the WD repeat MORG1 family.</text>
</comment>
<feature type="repeat" description="WD" evidence="6">
    <location>
        <begin position="85"/>
        <end position="119"/>
    </location>
</feature>
<dbReference type="GO" id="GO:0000398">
    <property type="term" value="P:mRNA splicing, via spliceosome"/>
    <property type="evidence" value="ECO:0007669"/>
    <property type="project" value="TreeGrafter"/>
</dbReference>
<evidence type="ECO:0000313" key="8">
    <source>
        <dbReference type="Proteomes" id="UP000242474"/>
    </source>
</evidence>
<organism evidence="7 8">
    <name type="scientific">Coemansia reversa (strain ATCC 12441 / NRRL 1564)</name>
    <dbReference type="NCBI Taxonomy" id="763665"/>
    <lineage>
        <taxon>Eukaryota</taxon>
        <taxon>Fungi</taxon>
        <taxon>Fungi incertae sedis</taxon>
        <taxon>Zoopagomycota</taxon>
        <taxon>Kickxellomycotina</taxon>
        <taxon>Kickxellomycetes</taxon>
        <taxon>Kickxellales</taxon>
        <taxon>Kickxellaceae</taxon>
        <taxon>Coemansia</taxon>
    </lineage>
</organism>
<dbReference type="STRING" id="763665.A0A2G5BEJ6"/>
<dbReference type="InterPro" id="IPR051980">
    <property type="entry name" value="WD_repeat_MORG1"/>
</dbReference>
<keyword evidence="8" id="KW-1185">Reference proteome</keyword>
<evidence type="ECO:0000256" key="5">
    <source>
        <dbReference type="ARBA" id="ARBA00038145"/>
    </source>
</evidence>
<feature type="repeat" description="WD" evidence="6">
    <location>
        <begin position="43"/>
        <end position="84"/>
    </location>
</feature>
<feature type="non-terminal residue" evidence="7">
    <location>
        <position position="295"/>
    </location>
</feature>
<dbReference type="SMART" id="SM00320">
    <property type="entry name" value="WD40"/>
    <property type="match status" value="7"/>
</dbReference>
<comment type="subcellular location">
    <subcellularLocation>
        <location evidence="1">Cytoplasm</location>
    </subcellularLocation>
</comment>
<feature type="non-terminal residue" evidence="7">
    <location>
        <position position="1"/>
    </location>
</feature>
<evidence type="ECO:0000256" key="4">
    <source>
        <dbReference type="ARBA" id="ARBA00022737"/>
    </source>
</evidence>
<dbReference type="PROSITE" id="PS50082">
    <property type="entry name" value="WD_REPEATS_2"/>
    <property type="match status" value="5"/>
</dbReference>
<proteinExistence type="inferred from homology"/>
<feature type="repeat" description="WD" evidence="6">
    <location>
        <begin position="1"/>
        <end position="42"/>
    </location>
</feature>
<dbReference type="GO" id="GO:0071013">
    <property type="term" value="C:catalytic step 2 spliceosome"/>
    <property type="evidence" value="ECO:0007669"/>
    <property type="project" value="TreeGrafter"/>
</dbReference>
<evidence type="ECO:0000256" key="3">
    <source>
        <dbReference type="ARBA" id="ARBA00022574"/>
    </source>
</evidence>
<keyword evidence="3 6" id="KW-0853">WD repeat</keyword>
<dbReference type="SUPFAM" id="SSF50978">
    <property type="entry name" value="WD40 repeat-like"/>
    <property type="match status" value="1"/>
</dbReference>
<dbReference type="PANTHER" id="PTHR22842">
    <property type="entry name" value="WD40 REPEAT PROTEIN"/>
    <property type="match status" value="1"/>
</dbReference>
<accession>A0A2G5BEJ6</accession>
<evidence type="ECO:0000256" key="6">
    <source>
        <dbReference type="PROSITE-ProRule" id="PRU00221"/>
    </source>
</evidence>
<dbReference type="Proteomes" id="UP000242474">
    <property type="component" value="Unassembled WGS sequence"/>
</dbReference>
<dbReference type="EMBL" id="KZ303494">
    <property type="protein sequence ID" value="PIA17423.1"/>
    <property type="molecule type" value="Genomic_DNA"/>
</dbReference>
<feature type="repeat" description="WD" evidence="6">
    <location>
        <begin position="211"/>
        <end position="252"/>
    </location>
</feature>